<name>A0A1I6T085_9ACTN</name>
<reference evidence="3" key="1">
    <citation type="submission" date="2016-10" db="EMBL/GenBank/DDBJ databases">
        <authorList>
            <person name="Varghese N."/>
            <person name="Submissions S."/>
        </authorList>
    </citation>
    <scope>NUCLEOTIDE SEQUENCE [LARGE SCALE GENOMIC DNA]</scope>
    <source>
        <strain evidence="3">CGMCC 4.7047</strain>
    </source>
</reference>
<dbReference type="EMBL" id="FPAB01000004">
    <property type="protein sequence ID" value="SFS82562.1"/>
    <property type="molecule type" value="Genomic_DNA"/>
</dbReference>
<proteinExistence type="predicted"/>
<keyword evidence="3" id="KW-1185">Reference proteome</keyword>
<evidence type="ECO:0000313" key="2">
    <source>
        <dbReference type="EMBL" id="SFS82562.1"/>
    </source>
</evidence>
<accession>A0A1I6T085</accession>
<protein>
    <submittedName>
        <fullName evidence="2">Uncharacterized protein</fullName>
    </submittedName>
</protein>
<organism evidence="2 3">
    <name type="scientific">Streptomyces harbinensis</name>
    <dbReference type="NCBI Taxonomy" id="1176198"/>
    <lineage>
        <taxon>Bacteria</taxon>
        <taxon>Bacillati</taxon>
        <taxon>Actinomycetota</taxon>
        <taxon>Actinomycetes</taxon>
        <taxon>Kitasatosporales</taxon>
        <taxon>Streptomycetaceae</taxon>
        <taxon>Streptomyces</taxon>
    </lineage>
</organism>
<feature type="signal peptide" evidence="1">
    <location>
        <begin position="1"/>
        <end position="29"/>
    </location>
</feature>
<evidence type="ECO:0000313" key="3">
    <source>
        <dbReference type="Proteomes" id="UP000198873"/>
    </source>
</evidence>
<gene>
    <name evidence="2" type="ORF">SAMN05444716_104272</name>
</gene>
<feature type="chain" id="PRO_5044373227" evidence="1">
    <location>
        <begin position="30"/>
        <end position="364"/>
    </location>
</feature>
<evidence type="ECO:0000256" key="1">
    <source>
        <dbReference type="SAM" id="SignalP"/>
    </source>
</evidence>
<dbReference type="Proteomes" id="UP000198873">
    <property type="component" value="Unassembled WGS sequence"/>
</dbReference>
<keyword evidence="1" id="KW-0732">Signal</keyword>
<dbReference type="AlphaFoldDB" id="A0A1I6T085"/>
<dbReference type="STRING" id="1176198.SAMN05444716_104272"/>
<dbReference type="RefSeq" id="WP_037755279.1">
    <property type="nucleotide sequence ID" value="NZ_CP054938.1"/>
</dbReference>
<sequence length="364" mass="38505">MRFSVGFGKRAAVCVLSAFLLSVTVSQHTAVPAPSDRGEAESVPFTERYRAVQHGGIARAANSVITCGEAVVITAPACADVQRNGAGGRSGQYEMTYIDIDSDRNTYNSSSAELRLPEGSRVSYARLYWGANLRVGEQKDPADNDRVLIAEPGGNYKEIRADSLVGHRDAGTHQGFSASADITELVRWSEPGAWTVAQLNVAMGNSDMGAWGGWTLVVAYENPAEPLRELVLWDGFESVDGPSQDVVITVDGLAVTPGAQGSAGVVGYHGERTANGHGLTVRDTGGGGAVVRHRALDSTIADHGRPVTTRDPAHLNTLGYDSNVLDIRQALTAGPGELELRFTGGSRPYQLGAVFLQADAAARE</sequence>